<evidence type="ECO:0000313" key="1">
    <source>
        <dbReference type="EMBL" id="ACL15508.1"/>
    </source>
</evidence>
<dbReference type="SUPFAM" id="SSF52540">
    <property type="entry name" value="P-loop containing nucleoside triphosphate hydrolases"/>
    <property type="match status" value="1"/>
</dbReference>
<sequence length="237" mass="26418">MYTFQTGIPLIDEVAGGLPQGSNLLILGPPLTELARIGYLLACPRPGDYTLLVTTDDDYLEALTTFRSLGAERAAIGLIDTVTRISNPNIAEADKLKFTASPTDLTSLGIKFGKMVEAIFAGQFPDYDEGLFPPPVRVMLNSISTLLMYRKLEETYQFLHMLTTRVKKMEGLGLYTLTSTSFDERTISVITQLMTHTLEVKREDDTMSMRIVGRGIRQSAWIQYRYQDEAITFPGGD</sequence>
<proteinExistence type="predicted"/>
<name>B8GIF7_METPE</name>
<protein>
    <recommendedName>
        <fullName evidence="3">KaiC-like domain-containing protein</fullName>
    </recommendedName>
</protein>
<keyword evidence="2" id="KW-1185">Reference proteome</keyword>
<dbReference type="AlphaFoldDB" id="B8GIF7"/>
<dbReference type="InterPro" id="IPR027417">
    <property type="entry name" value="P-loop_NTPase"/>
</dbReference>
<dbReference type="HOGENOM" id="CLU_102056_0_0_2"/>
<dbReference type="STRING" id="521011.Mpal_0115"/>
<organism evidence="1 2">
    <name type="scientific">Methanosphaerula palustris (strain ATCC BAA-1556 / DSM 19958 / E1-9c)</name>
    <dbReference type="NCBI Taxonomy" id="521011"/>
    <lineage>
        <taxon>Archaea</taxon>
        <taxon>Methanobacteriati</taxon>
        <taxon>Methanobacteriota</taxon>
        <taxon>Stenosarchaea group</taxon>
        <taxon>Methanomicrobia</taxon>
        <taxon>Methanomicrobiales</taxon>
        <taxon>Methanoregulaceae</taxon>
        <taxon>Methanosphaerula</taxon>
    </lineage>
</organism>
<gene>
    <name evidence="1" type="ordered locus">Mpal_0115</name>
</gene>
<dbReference type="Gene3D" id="3.40.50.300">
    <property type="entry name" value="P-loop containing nucleotide triphosphate hydrolases"/>
    <property type="match status" value="1"/>
</dbReference>
<dbReference type="Pfam" id="PF24336">
    <property type="entry name" value="DUF7504"/>
    <property type="match status" value="1"/>
</dbReference>
<accession>B8GIF7</accession>
<dbReference type="RefSeq" id="WP_012616827.1">
    <property type="nucleotide sequence ID" value="NC_011832.1"/>
</dbReference>
<dbReference type="EMBL" id="CP001338">
    <property type="protein sequence ID" value="ACL15508.1"/>
    <property type="molecule type" value="Genomic_DNA"/>
</dbReference>
<dbReference type="OrthoDB" id="70318at2157"/>
<reference evidence="1 2" key="1">
    <citation type="journal article" date="2015" name="Genome Announc.">
        <title>Complete Genome Sequence of Methanosphaerula palustris E1-9CT, a Hydrogenotrophic Methanogen Isolated from a Minerotrophic Fen Peatland.</title>
        <authorList>
            <person name="Cadillo-Quiroz H."/>
            <person name="Browne P."/>
            <person name="Kyrpides N."/>
            <person name="Woyke T."/>
            <person name="Goodwin L."/>
            <person name="Detter C."/>
            <person name="Yavitt J.B."/>
            <person name="Zinder S.H."/>
        </authorList>
    </citation>
    <scope>NUCLEOTIDE SEQUENCE [LARGE SCALE GENOMIC DNA]</scope>
    <source>
        <strain evidence="2">ATCC BAA-1556 / DSM 19958 / E1-9c</strain>
    </source>
</reference>
<dbReference type="eggNOG" id="arCOG02452">
    <property type="taxonomic scope" value="Archaea"/>
</dbReference>
<dbReference type="Proteomes" id="UP000002457">
    <property type="component" value="Chromosome"/>
</dbReference>
<dbReference type="InterPro" id="IPR055927">
    <property type="entry name" value="DUF7504"/>
</dbReference>
<dbReference type="KEGG" id="mpl:Mpal_0115"/>
<dbReference type="GeneID" id="7272285"/>
<evidence type="ECO:0000313" key="2">
    <source>
        <dbReference type="Proteomes" id="UP000002457"/>
    </source>
</evidence>
<evidence type="ECO:0008006" key="3">
    <source>
        <dbReference type="Google" id="ProtNLM"/>
    </source>
</evidence>